<feature type="transmembrane region" description="Helical" evidence="27">
    <location>
        <begin position="842"/>
        <end position="863"/>
    </location>
</feature>
<evidence type="ECO:0000256" key="16">
    <source>
        <dbReference type="ARBA" id="ARBA00023043"/>
    </source>
</evidence>
<evidence type="ECO:0000256" key="1">
    <source>
        <dbReference type="ARBA" id="ARBA00004123"/>
    </source>
</evidence>
<dbReference type="PRINTS" id="PR01983">
    <property type="entry name" value="NOTCH"/>
</dbReference>
<dbReference type="InterPro" id="IPR000742">
    <property type="entry name" value="EGF"/>
</dbReference>
<evidence type="ECO:0000256" key="23">
    <source>
        <dbReference type="ARBA" id="ARBA00023298"/>
    </source>
</evidence>
<keyword evidence="22" id="KW-0539">Nucleus</keyword>
<reference evidence="31 32" key="1">
    <citation type="submission" date="2020-10" db="EMBL/GenBank/DDBJ databases">
        <authorList>
            <person name="Klimov P.B."/>
            <person name="Dyachkov S.M."/>
            <person name="Chetverikov P.E."/>
        </authorList>
    </citation>
    <scope>NUCLEOTIDE SEQUENCE [LARGE SCALE GENOMIC DNA]</scope>
    <source>
        <strain evidence="31">BMOC 18-1129-001#AD2665</strain>
        <tissue evidence="31">Entire mites</tissue>
    </source>
</reference>
<dbReference type="InterPro" id="IPR013032">
    <property type="entry name" value="EGF-like_CS"/>
</dbReference>
<dbReference type="CDD" id="cd00054">
    <property type="entry name" value="EGF_CA"/>
    <property type="match status" value="8"/>
</dbReference>
<feature type="domain" description="EGF-like" evidence="29">
    <location>
        <begin position="79"/>
        <end position="117"/>
    </location>
</feature>
<keyword evidence="32" id="KW-1185">Reference proteome</keyword>
<keyword evidence="21" id="KW-0325">Glycoprotein</keyword>
<keyword evidence="13 27" id="KW-1133">Transmembrane helix</keyword>
<evidence type="ECO:0000256" key="11">
    <source>
        <dbReference type="ARBA" id="ARBA00022782"/>
    </source>
</evidence>
<dbReference type="InterPro" id="IPR009030">
    <property type="entry name" value="Growth_fac_rcpt_cys_sf"/>
</dbReference>
<dbReference type="Pfam" id="PF12796">
    <property type="entry name" value="Ank_2"/>
    <property type="match status" value="2"/>
</dbReference>
<dbReference type="PROSITE" id="PS50088">
    <property type="entry name" value="ANK_REPEAT"/>
    <property type="match status" value="3"/>
</dbReference>
<evidence type="ECO:0000256" key="21">
    <source>
        <dbReference type="ARBA" id="ARBA00023180"/>
    </source>
</evidence>
<feature type="disulfide bond" evidence="25">
    <location>
        <begin position="262"/>
        <end position="271"/>
    </location>
</feature>
<keyword evidence="11" id="KW-0221">Differentiation</keyword>
<keyword evidence="16 24" id="KW-0040">ANK repeat</keyword>
<comment type="caution">
    <text evidence="25">Lacks conserved residue(s) required for the propagation of feature annotation.</text>
</comment>
<dbReference type="PRINTS" id="PR01415">
    <property type="entry name" value="ANKYRIN"/>
</dbReference>
<dbReference type="InterPro" id="IPR036770">
    <property type="entry name" value="Ankyrin_rpt-contain_sf"/>
</dbReference>
<evidence type="ECO:0000313" key="31">
    <source>
        <dbReference type="EMBL" id="KAG9510069.1"/>
    </source>
</evidence>
<organism evidence="31 32">
    <name type="scientific">Fragariocoptes setiger</name>
    <dbReference type="NCBI Taxonomy" id="1670756"/>
    <lineage>
        <taxon>Eukaryota</taxon>
        <taxon>Metazoa</taxon>
        <taxon>Ecdysozoa</taxon>
        <taxon>Arthropoda</taxon>
        <taxon>Chelicerata</taxon>
        <taxon>Arachnida</taxon>
        <taxon>Acari</taxon>
        <taxon>Acariformes</taxon>
        <taxon>Trombidiformes</taxon>
        <taxon>Prostigmata</taxon>
        <taxon>Eupodina</taxon>
        <taxon>Eriophyoidea</taxon>
        <taxon>Phytoptidae</taxon>
        <taxon>Fragariocoptes</taxon>
    </lineage>
</organism>
<evidence type="ECO:0000256" key="17">
    <source>
        <dbReference type="ARBA" id="ARBA00023136"/>
    </source>
</evidence>
<dbReference type="Gene3D" id="4.10.470.20">
    <property type="match status" value="2"/>
</dbReference>
<feature type="domain" description="EGF-like" evidence="29">
    <location>
        <begin position="447"/>
        <end position="482"/>
    </location>
</feature>
<feature type="domain" description="EGF-like" evidence="29">
    <location>
        <begin position="236"/>
        <end position="272"/>
    </location>
</feature>
<dbReference type="Proteomes" id="UP000825002">
    <property type="component" value="Unassembled WGS sequence"/>
</dbReference>
<dbReference type="SUPFAM" id="SSF57184">
    <property type="entry name" value="Growth factor receptor domain"/>
    <property type="match status" value="2"/>
</dbReference>
<evidence type="ECO:0000256" key="2">
    <source>
        <dbReference type="ARBA" id="ARBA00004175"/>
    </source>
</evidence>
<dbReference type="PANTHER" id="PTHR24049:SF22">
    <property type="entry name" value="DROSOPHILA CRUMBS HOMOLOG"/>
    <property type="match status" value="1"/>
</dbReference>
<dbReference type="PROSITE" id="PS00022">
    <property type="entry name" value="EGF_1"/>
    <property type="match status" value="10"/>
</dbReference>
<feature type="domain" description="LNR" evidence="30">
    <location>
        <begin position="612"/>
        <end position="648"/>
    </location>
</feature>
<dbReference type="InterPro" id="IPR000800">
    <property type="entry name" value="Notch_dom"/>
</dbReference>
<feature type="disulfide bond" evidence="25">
    <location>
        <begin position="145"/>
        <end position="154"/>
    </location>
</feature>
<keyword evidence="9 28" id="KW-0732">Signal</keyword>
<evidence type="ECO:0000256" key="19">
    <source>
        <dbReference type="ARBA" id="ARBA00023159"/>
    </source>
</evidence>
<sequence length="1486" mass="161118">MPSKSISNVQTLLLLVFLALTYSATPVVPAQATSVSIILNVDDCTSHQCQNGASCLNNGLNNYTCACPPQFTGPFCGHDVDECSQRPNVCQHGATCHNTFGGYSCICVNGWTGHDCSENIDDCASSPCRNGATCHDRVGGFSCQCPPGKAGLFCHLEDACAVSPCRPPATCDTSPIDGTALCTCPAGFTGSDCSRDLDECSEAGNPCEHGGTCVNLPGSFKCDCPPGFTGPRCEININECDSNPCRNDGTCLDERGRYRCVCMPGFTGNNCEIDVDECASNPCQNGAMCRDFVNGYRCLCLAGYWGERCQYPMTTNSSIFNGIKNNSPSKLKPTLNINDLNAPRIYRNQDGVACPLGWKGVNCSLDVNECQEGGTEQAPCKNGAKCINQLGSFSCECPEEFTGLRCEQKRSVCEKTPCLNSGTCRELNDGNFVCQCVPGYYGAICEHESCLARSCENDGLCRKIMNKYVCACPEGSSGARCEIRDDNYINSSPVENNSDLDRHFKTVSSCSRCRVGSRCASVPNTEQFVCLCNRPGGQSTTTSWTTDCGESETTPFNKARPEMTTTTPECEINDCQAKKSNGKCDQECNSLNCLFDGGDCLSGYSGNPWSRCPTPLTCWAAFADNQCDPQCNTPECLFDGADCRRSVKSNDTSSLLPSSSVPGSVPKLPTVNKCNEHFDSFCLRNYGNGFCDQECNNPECGWDGLDCENTIQPNVRNEAEGLLVVRIDRPIDVSSPRTNPDMGLISMVRDLSIFVGTTLRVQNIKAVENGRKTEIEMVADNTKCEGSCFNNTQTIAAWLAAYASRVPDYVDNMPSFSSIYWRPSSSDQPPIPASAQQGLTSYQFILVGFATFAVICVVFGVVVSNGRYKEKARAKTTWFPEGFTIFPPRRSSDPTSKPGKTGISTLQALGGNFCRPRDRQEQRGPRQVSDQRNTKIKQHDSLANQATDMDYDGSNILSSNHYHEVYDYDDSQRYETFANDQASPPDTIVSNGHADLTGQHTGPLTPPTMHVNPVDIEGPNGLTPLMVASITHGTPFGMSGNAKQEMIDLVTYGTTGEMKQSNFLDASTGPTCGTVQELLTKGAQVDRQSKVHGETALHLAARHGRADSARGLLEGGADPNARDAMGRTPLHAAIGADARGVFEILLRNRATDLNAKDNQGITPLMQAVRTFANGSDLLEELILAESEINLHDNAGKTALHWAALTTNVDAVRLLLANGANKDSQDLQEQTPLFLAAGEGAKGVVELLLQHNANRDIRDNMERLPKDVARERKHLDIVKLLEEYEPPKINQQRHQQQQQQQLQQHSHHSRSHSVANTIKVNNPISKSTNSVNHSHNGQACLVSNNHNTKHYQSSHLLGSQLSGSQQQVPPLPPPRNQPPPINTQLSNIAYDCLSYSNGQTVTSAPNSATLSPTMTQFSAFTSYNHPTMPATPKSMTNSLSPDSSSMMSPSWNGCNGFGQDTINAKDTDANCNIHSDMTSIHKTGVFI</sequence>
<dbReference type="InterPro" id="IPR035993">
    <property type="entry name" value="Notch-like_dom_sf"/>
</dbReference>
<keyword evidence="7" id="KW-1052">Target cell membrane</keyword>
<dbReference type="InterPro" id="IPR051022">
    <property type="entry name" value="Notch_Cell-Fate_Det"/>
</dbReference>
<dbReference type="EMBL" id="JAIFTH010000242">
    <property type="protein sequence ID" value="KAG9510069.1"/>
    <property type="molecule type" value="Genomic_DNA"/>
</dbReference>
<evidence type="ECO:0000256" key="7">
    <source>
        <dbReference type="ARBA" id="ARBA00022537"/>
    </source>
</evidence>
<dbReference type="Pfam" id="PF00008">
    <property type="entry name" value="EGF"/>
    <property type="match status" value="5"/>
</dbReference>
<dbReference type="PROSITE" id="PS50258">
    <property type="entry name" value="LNR"/>
    <property type="match status" value="3"/>
</dbReference>
<evidence type="ECO:0000256" key="5">
    <source>
        <dbReference type="ARBA" id="ARBA00022483"/>
    </source>
</evidence>
<dbReference type="PRINTS" id="PR00010">
    <property type="entry name" value="EGFBLOOD"/>
</dbReference>
<evidence type="ECO:0000256" key="6">
    <source>
        <dbReference type="ARBA" id="ARBA00022536"/>
    </source>
</evidence>
<feature type="repeat" description="ANK" evidence="24">
    <location>
        <begin position="1227"/>
        <end position="1259"/>
    </location>
</feature>
<feature type="compositionally biased region" description="Basic and acidic residues" evidence="26">
    <location>
        <begin position="915"/>
        <end position="924"/>
    </location>
</feature>
<gene>
    <name evidence="31" type="primary">NOTCH2</name>
    <name evidence="31" type="ORF">GZH46_01392</name>
</gene>
<dbReference type="SMART" id="SM00248">
    <property type="entry name" value="ANK"/>
    <property type="match status" value="6"/>
</dbReference>
<dbReference type="InterPro" id="IPR049883">
    <property type="entry name" value="NOTCH1_EGF-like"/>
</dbReference>
<feature type="domain" description="EGF-like" evidence="29">
    <location>
        <begin position="409"/>
        <end position="446"/>
    </location>
</feature>
<feature type="disulfide bond" evidence="25">
    <location>
        <begin position="165"/>
        <end position="182"/>
    </location>
</feature>
<dbReference type="PROSITE" id="PS50297">
    <property type="entry name" value="ANK_REP_REGION"/>
    <property type="match status" value="3"/>
</dbReference>
<feature type="compositionally biased region" description="Low complexity" evidence="26">
    <location>
        <begin position="1433"/>
        <end position="1446"/>
    </location>
</feature>
<feature type="compositionally biased region" description="Low complexity" evidence="26">
    <location>
        <begin position="1291"/>
        <end position="1303"/>
    </location>
</feature>
<dbReference type="InterPro" id="IPR002110">
    <property type="entry name" value="Ankyrin_rpt"/>
</dbReference>
<evidence type="ECO:0000256" key="26">
    <source>
        <dbReference type="SAM" id="MobiDB-lite"/>
    </source>
</evidence>
<comment type="similarity">
    <text evidence="4">Belongs to the NOTCH family.</text>
</comment>
<feature type="repeat" description="ANK" evidence="24">
    <location>
        <begin position="1092"/>
        <end position="1124"/>
    </location>
</feature>
<dbReference type="SUPFAM" id="SSF48403">
    <property type="entry name" value="Ankyrin repeat"/>
    <property type="match status" value="1"/>
</dbReference>
<feature type="region of interest" description="Disordered" evidence="26">
    <location>
        <begin position="1287"/>
        <end position="1312"/>
    </location>
</feature>
<dbReference type="InterPro" id="IPR000152">
    <property type="entry name" value="EGF-type_Asp/Asn_hydroxyl_site"/>
</dbReference>
<evidence type="ECO:0000256" key="12">
    <source>
        <dbReference type="ARBA" id="ARBA00022976"/>
    </source>
</evidence>
<feature type="domain" description="LNR" evidence="30">
    <location>
        <begin position="674"/>
        <end position="713"/>
    </location>
</feature>
<dbReference type="Pfam" id="PF00066">
    <property type="entry name" value="Notch"/>
    <property type="match status" value="3"/>
</dbReference>
<feature type="chain" id="PRO_5046300231" evidence="28">
    <location>
        <begin position="27"/>
        <end position="1486"/>
    </location>
</feature>
<dbReference type="SUPFAM" id="SSF57196">
    <property type="entry name" value="EGF/Laminin"/>
    <property type="match status" value="3"/>
</dbReference>
<feature type="signal peptide" evidence="28">
    <location>
        <begin position="1"/>
        <end position="26"/>
    </location>
</feature>
<comment type="caution">
    <text evidence="31">The sequence shown here is derived from an EMBL/GenBank/DDBJ whole genome shotgun (WGS) entry which is preliminary data.</text>
</comment>
<comment type="subcellular location">
    <subcellularLocation>
        <location evidence="3">Cell membrane</location>
        <topology evidence="3">Single-pass type I membrane protein</topology>
    </subcellularLocation>
    <subcellularLocation>
        <location evidence="1">Nucleus</location>
    </subcellularLocation>
    <subcellularLocation>
        <location evidence="2">Target cell membrane</location>
    </subcellularLocation>
</comment>
<feature type="repeat" description="ANK" evidence="24">
    <location>
        <begin position="1194"/>
        <end position="1226"/>
    </location>
</feature>
<feature type="domain" description="EGF-like" evidence="29">
    <location>
        <begin position="156"/>
        <end position="194"/>
    </location>
</feature>
<evidence type="ECO:0000256" key="9">
    <source>
        <dbReference type="ARBA" id="ARBA00022729"/>
    </source>
</evidence>
<evidence type="ECO:0000256" key="3">
    <source>
        <dbReference type="ARBA" id="ARBA00004251"/>
    </source>
</evidence>
<keyword evidence="5" id="KW-0268">Exocytosis</keyword>
<proteinExistence type="inferred from homology"/>
<dbReference type="InterPro" id="IPR018097">
    <property type="entry name" value="EGF_Ca-bd_CS"/>
</dbReference>
<evidence type="ECO:0000256" key="13">
    <source>
        <dbReference type="ARBA" id="ARBA00022989"/>
    </source>
</evidence>
<feature type="disulfide bond" evidence="25">
    <location>
        <begin position="300"/>
        <end position="309"/>
    </location>
</feature>
<dbReference type="PROSITE" id="PS00010">
    <property type="entry name" value="ASX_HYDROXYL"/>
    <property type="match status" value="6"/>
</dbReference>
<keyword evidence="6 25" id="KW-0245">EGF-like domain</keyword>
<evidence type="ECO:0000256" key="20">
    <source>
        <dbReference type="ARBA" id="ARBA00023163"/>
    </source>
</evidence>
<evidence type="ECO:0000256" key="25">
    <source>
        <dbReference type="PROSITE-ProRule" id="PRU00076"/>
    </source>
</evidence>
<keyword evidence="10" id="KW-0677">Repeat</keyword>
<dbReference type="SMART" id="SM00179">
    <property type="entry name" value="EGF_CA"/>
    <property type="match status" value="9"/>
</dbReference>
<feature type="domain" description="EGF-like" evidence="29">
    <location>
        <begin position="274"/>
        <end position="310"/>
    </location>
</feature>
<keyword evidence="20" id="KW-0804">Transcription</keyword>
<evidence type="ECO:0000256" key="14">
    <source>
        <dbReference type="ARBA" id="ARBA00023015"/>
    </source>
</evidence>
<evidence type="ECO:0000256" key="22">
    <source>
        <dbReference type="ARBA" id="ARBA00023242"/>
    </source>
</evidence>
<feature type="disulfide bond" evidence="25">
    <location>
        <begin position="436"/>
        <end position="445"/>
    </location>
</feature>
<feature type="disulfide bond" evidence="25">
    <location>
        <begin position="397"/>
        <end position="406"/>
    </location>
</feature>
<feature type="domain" description="EGF-like" evidence="29">
    <location>
        <begin position="366"/>
        <end position="407"/>
    </location>
</feature>
<feature type="domain" description="EGF-like" evidence="29">
    <location>
        <begin position="119"/>
        <end position="155"/>
    </location>
</feature>
<keyword evidence="15" id="KW-0638">Presynaptic neurotoxin</keyword>
<evidence type="ECO:0000256" key="4">
    <source>
        <dbReference type="ARBA" id="ARBA00005847"/>
    </source>
</evidence>
<feature type="disulfide bond" evidence="25">
    <location>
        <begin position="67"/>
        <end position="76"/>
    </location>
</feature>
<accession>A0ABQ7S9G8</accession>
<keyword evidence="8 27" id="KW-0812">Transmembrane</keyword>
<feature type="disulfide bond" evidence="25">
    <location>
        <begin position="107"/>
        <end position="116"/>
    </location>
</feature>
<dbReference type="Pfam" id="PF12661">
    <property type="entry name" value="hEGF"/>
    <property type="match status" value="1"/>
</dbReference>
<dbReference type="InterPro" id="IPR001881">
    <property type="entry name" value="EGF-like_Ca-bd_dom"/>
</dbReference>
<dbReference type="SMART" id="SM00004">
    <property type="entry name" value="NL"/>
    <property type="match status" value="3"/>
</dbReference>
<evidence type="ECO:0000259" key="29">
    <source>
        <dbReference type="PROSITE" id="PS50026"/>
    </source>
</evidence>
<dbReference type="Gene3D" id="2.10.25.10">
    <property type="entry name" value="Laminin"/>
    <property type="match status" value="10"/>
</dbReference>
<feature type="domain" description="EGF-like" evidence="29">
    <location>
        <begin position="196"/>
        <end position="234"/>
    </location>
</feature>
<keyword evidence="14" id="KW-0805">Transcription regulation</keyword>
<dbReference type="Gene3D" id="1.25.40.20">
    <property type="entry name" value="Ankyrin repeat-containing domain"/>
    <property type="match status" value="1"/>
</dbReference>
<evidence type="ECO:0000259" key="30">
    <source>
        <dbReference type="PROSITE" id="PS50258"/>
    </source>
</evidence>
<evidence type="ECO:0000256" key="28">
    <source>
        <dbReference type="SAM" id="SignalP"/>
    </source>
</evidence>
<dbReference type="Pfam" id="PF07645">
    <property type="entry name" value="EGF_CA"/>
    <property type="match status" value="2"/>
</dbReference>
<name>A0ABQ7S9G8_9ACAR</name>
<keyword evidence="15" id="KW-0528">Neurotoxin</keyword>
<dbReference type="SMART" id="SM00181">
    <property type="entry name" value="EGF"/>
    <property type="match status" value="10"/>
</dbReference>
<evidence type="ECO:0000256" key="24">
    <source>
        <dbReference type="PROSITE-ProRule" id="PRU00023"/>
    </source>
</evidence>
<dbReference type="SUPFAM" id="SSF90193">
    <property type="entry name" value="Notch domain"/>
    <property type="match status" value="3"/>
</dbReference>
<dbReference type="PROSITE" id="PS50026">
    <property type="entry name" value="EGF_3"/>
    <property type="match status" value="10"/>
</dbReference>
<evidence type="ECO:0000256" key="18">
    <source>
        <dbReference type="ARBA" id="ARBA00023157"/>
    </source>
</evidence>
<keyword evidence="17 27" id="KW-0472">Membrane</keyword>
<feature type="domain" description="EGF-like" evidence="29">
    <location>
        <begin position="40"/>
        <end position="77"/>
    </location>
</feature>
<evidence type="ECO:0000256" key="8">
    <source>
        <dbReference type="ARBA" id="ARBA00022692"/>
    </source>
</evidence>
<keyword evidence="18 25" id="KW-1015">Disulfide bond</keyword>
<evidence type="ECO:0000256" key="27">
    <source>
        <dbReference type="SAM" id="Phobius"/>
    </source>
</evidence>
<dbReference type="PANTHER" id="PTHR24049">
    <property type="entry name" value="CRUMBS FAMILY MEMBER"/>
    <property type="match status" value="1"/>
</dbReference>
<evidence type="ECO:0000256" key="15">
    <source>
        <dbReference type="ARBA" id="ARBA00023028"/>
    </source>
</evidence>
<keyword evidence="19" id="KW-0010">Activator</keyword>
<feature type="disulfide bond" evidence="25">
    <location>
        <begin position="184"/>
        <end position="193"/>
    </location>
</feature>
<keyword evidence="15" id="KW-0800">Toxin</keyword>
<feature type="disulfide bond" evidence="25">
    <location>
        <begin position="224"/>
        <end position="233"/>
    </location>
</feature>
<protein>
    <submittedName>
        <fullName evidence="31">Neurogenic locus notch-like protein 2</fullName>
    </submittedName>
</protein>
<keyword evidence="23" id="KW-1053">Target membrane</keyword>
<feature type="disulfide bond" evidence="25">
    <location>
        <begin position="472"/>
        <end position="481"/>
    </location>
</feature>
<feature type="region of interest" description="Disordered" evidence="26">
    <location>
        <begin position="1427"/>
        <end position="1446"/>
    </location>
</feature>
<feature type="domain" description="LNR" evidence="30">
    <location>
        <begin position="570"/>
        <end position="611"/>
    </location>
</feature>
<dbReference type="PROSITE" id="PS01187">
    <property type="entry name" value="EGF_CA"/>
    <property type="match status" value="2"/>
</dbReference>
<evidence type="ECO:0000313" key="32">
    <source>
        <dbReference type="Proteomes" id="UP000825002"/>
    </source>
</evidence>
<keyword evidence="12" id="KW-0914">Notch signaling pathway</keyword>
<dbReference type="PROSITE" id="PS01186">
    <property type="entry name" value="EGF_2"/>
    <property type="match status" value="6"/>
</dbReference>
<feature type="region of interest" description="Disordered" evidence="26">
    <location>
        <begin position="887"/>
        <end position="951"/>
    </location>
</feature>
<evidence type="ECO:0000256" key="10">
    <source>
        <dbReference type="ARBA" id="ARBA00022737"/>
    </source>
</evidence>